<sequence>MCTRKKTSDLNLSSKLLVSLELHKCHKSQLLFYKFWILINSKWLLKKGIVEKRHRGKKPLIRSGNLIFTYFCKMTSIRNFIIFISALDIFLTNNRHSLEDPQNFLKK</sequence>
<protein>
    <submittedName>
        <fullName evidence="1">Uncharacterized protein</fullName>
    </submittedName>
</protein>
<reference evidence="1 2" key="1">
    <citation type="journal article" date="2018" name="Sci. Rep.">
        <title>Genomic signatures of local adaptation to the degree of environmental predictability in rotifers.</title>
        <authorList>
            <person name="Franch-Gras L."/>
            <person name="Hahn C."/>
            <person name="Garcia-Roger E.M."/>
            <person name="Carmona M.J."/>
            <person name="Serra M."/>
            <person name="Gomez A."/>
        </authorList>
    </citation>
    <scope>NUCLEOTIDE SEQUENCE [LARGE SCALE GENOMIC DNA]</scope>
    <source>
        <strain evidence="1">HYR1</strain>
    </source>
</reference>
<gene>
    <name evidence="1" type="ORF">BpHYR1_008379</name>
</gene>
<comment type="caution">
    <text evidence="1">The sequence shown here is derived from an EMBL/GenBank/DDBJ whole genome shotgun (WGS) entry which is preliminary data.</text>
</comment>
<accession>A0A3M7RRH1</accession>
<proteinExistence type="predicted"/>
<dbReference type="Proteomes" id="UP000276133">
    <property type="component" value="Unassembled WGS sequence"/>
</dbReference>
<keyword evidence="2" id="KW-1185">Reference proteome</keyword>
<evidence type="ECO:0000313" key="1">
    <source>
        <dbReference type="EMBL" id="RNA26131.1"/>
    </source>
</evidence>
<name>A0A3M7RRH1_BRAPC</name>
<dbReference type="EMBL" id="REGN01002798">
    <property type="protein sequence ID" value="RNA26131.1"/>
    <property type="molecule type" value="Genomic_DNA"/>
</dbReference>
<dbReference type="AlphaFoldDB" id="A0A3M7RRH1"/>
<evidence type="ECO:0000313" key="2">
    <source>
        <dbReference type="Proteomes" id="UP000276133"/>
    </source>
</evidence>
<organism evidence="1 2">
    <name type="scientific">Brachionus plicatilis</name>
    <name type="common">Marine rotifer</name>
    <name type="synonym">Brachionus muelleri</name>
    <dbReference type="NCBI Taxonomy" id="10195"/>
    <lineage>
        <taxon>Eukaryota</taxon>
        <taxon>Metazoa</taxon>
        <taxon>Spiralia</taxon>
        <taxon>Gnathifera</taxon>
        <taxon>Rotifera</taxon>
        <taxon>Eurotatoria</taxon>
        <taxon>Monogononta</taxon>
        <taxon>Pseudotrocha</taxon>
        <taxon>Ploima</taxon>
        <taxon>Brachionidae</taxon>
        <taxon>Brachionus</taxon>
    </lineage>
</organism>